<evidence type="ECO:0008006" key="3">
    <source>
        <dbReference type="Google" id="ProtNLM"/>
    </source>
</evidence>
<keyword evidence="2" id="KW-1185">Reference proteome</keyword>
<sequence length="71" mass="7779">MSENQVMEVVKVRFTGNHPADDKMITRTFYVKPGTTEAQLRQLAKVVEVLGVEPAVTEIKVVAAKNVPVVA</sequence>
<dbReference type="AlphaFoldDB" id="A0A0D1JN42"/>
<dbReference type="EMBL" id="JWHU01000001">
    <property type="protein sequence ID" value="KIU22723.1"/>
    <property type="molecule type" value="Genomic_DNA"/>
</dbReference>
<gene>
    <name evidence="1" type="ORF">QX99_00232</name>
</gene>
<evidence type="ECO:0000313" key="2">
    <source>
        <dbReference type="Proteomes" id="UP000032287"/>
    </source>
</evidence>
<evidence type="ECO:0000313" key="1">
    <source>
        <dbReference type="EMBL" id="KIU22723.1"/>
    </source>
</evidence>
<dbReference type="RefSeq" id="WP_043707799.1">
    <property type="nucleotide sequence ID" value="NZ_JALOCT010000002.1"/>
</dbReference>
<comment type="caution">
    <text evidence="1">The sequence shown here is derived from an EMBL/GenBank/DDBJ whole genome shotgun (WGS) entry which is preliminary data.</text>
</comment>
<dbReference type="Proteomes" id="UP000032287">
    <property type="component" value="Unassembled WGS sequence"/>
</dbReference>
<name>A0A0D1JN42_9LACO</name>
<dbReference type="STRING" id="137591.AO080_03025"/>
<protein>
    <recommendedName>
        <fullName evidence="3">DUF1659 domain-containing protein</fullName>
    </recommendedName>
</protein>
<proteinExistence type="predicted"/>
<organism evidence="1 2">
    <name type="scientific">Weissella cibaria</name>
    <dbReference type="NCBI Taxonomy" id="137591"/>
    <lineage>
        <taxon>Bacteria</taxon>
        <taxon>Bacillati</taxon>
        <taxon>Bacillota</taxon>
        <taxon>Bacilli</taxon>
        <taxon>Lactobacillales</taxon>
        <taxon>Lactobacillaceae</taxon>
        <taxon>Weissella</taxon>
    </lineage>
</organism>
<dbReference type="PATRIC" id="fig|137591.25.peg.228"/>
<accession>A0A0D1JN42</accession>
<reference evidence="1 2" key="1">
    <citation type="journal article" date="2015" name="Microbiology (Mosc.)">
        <title>Genomics of the Weissella cibaria species with an examination of its metabolic traits.</title>
        <authorList>
            <person name="Lynch K.M."/>
            <person name="Lucid A."/>
            <person name="Arendt E.K."/>
            <person name="Sleator R.D."/>
            <person name="Lucey B."/>
            <person name="Coffey A."/>
        </authorList>
    </citation>
    <scope>NUCLEOTIDE SEQUENCE [LARGE SCALE GENOMIC DNA]</scope>
    <source>
        <strain evidence="1 2">MG1</strain>
    </source>
</reference>